<evidence type="ECO:0000313" key="2">
    <source>
        <dbReference type="EMBL" id="NYG32392.1"/>
    </source>
</evidence>
<gene>
    <name evidence="2" type="ORF">BDD16_001378</name>
</gene>
<accession>A0A7Y9QVV2</accession>
<name>A0A7Y9QVV2_9BURK</name>
<dbReference type="Gene3D" id="3.40.50.10540">
    <property type="entry name" value="Crotonobetainyl-coa:carnitine coa-transferase, domain 1"/>
    <property type="match status" value="1"/>
</dbReference>
<proteinExistence type="predicted"/>
<dbReference type="RefSeq" id="WP_179633289.1">
    <property type="nucleotide sequence ID" value="NZ_JACCFH010000001.1"/>
</dbReference>
<dbReference type="GO" id="GO:0016740">
    <property type="term" value="F:transferase activity"/>
    <property type="evidence" value="ECO:0007669"/>
    <property type="project" value="UniProtKB-KW"/>
</dbReference>
<keyword evidence="3" id="KW-1185">Reference proteome</keyword>
<dbReference type="SUPFAM" id="SSF89796">
    <property type="entry name" value="CoA-transferase family III (CaiB/BaiF)"/>
    <property type="match status" value="1"/>
</dbReference>
<dbReference type="Proteomes" id="UP000518288">
    <property type="component" value="Unassembled WGS sequence"/>
</dbReference>
<comment type="caution">
    <text evidence="2">The sequence shown here is derived from an EMBL/GenBank/DDBJ whole genome shotgun (WGS) entry which is preliminary data.</text>
</comment>
<protein>
    <submittedName>
        <fullName evidence="2">Crotonobetainyl-CoA:carnitine CoA-transferase CaiB-like acyl-CoA transferase</fullName>
    </submittedName>
</protein>
<dbReference type="PANTHER" id="PTHR48228:SF5">
    <property type="entry name" value="ALPHA-METHYLACYL-COA RACEMASE"/>
    <property type="match status" value="1"/>
</dbReference>
<dbReference type="AlphaFoldDB" id="A0A7Y9QVV2"/>
<feature type="region of interest" description="Disordered" evidence="1">
    <location>
        <begin position="1"/>
        <end position="37"/>
    </location>
</feature>
<sequence>MLAEKTPPQGARSWADAWTEAPPITAHDGPPASERQRPLAPLRVLDLSRLLPGPMACRHLADLGAQVLKVEPPLPGRPGLPGDDAAYMGPGEDGVSHFYRVVNHGKRRLVLDLKQPDQLATLRALVAEAHAVVEGFRPGVMERLGLGYEALQAINPATVLTSISGYGQEGPLRLAAGHDLNYLSLAGVVDQTRTPDGRPVFSHLQIADQLGGAQTAAIGTLAAVLGAQWTGQGRWVDVSMTDAVRQHQVILGTDALADGESPAPGASLLNGGVPCYNLYRCADNRWLAVGALELKFWQGVCAVVGREDWAARHWSLGEAPGSEAARGLIDELGALIASRPLAVWVERFAGADCCVTPVLGAHEALFGRAPVTRDEGMQRLTAPALTLR</sequence>
<organism evidence="2 3">
    <name type="scientific">Sphaerotilus montanus</name>
    <dbReference type="NCBI Taxonomy" id="522889"/>
    <lineage>
        <taxon>Bacteria</taxon>
        <taxon>Pseudomonadati</taxon>
        <taxon>Pseudomonadota</taxon>
        <taxon>Betaproteobacteria</taxon>
        <taxon>Burkholderiales</taxon>
        <taxon>Sphaerotilaceae</taxon>
        <taxon>Sphaerotilus</taxon>
    </lineage>
</organism>
<dbReference type="PANTHER" id="PTHR48228">
    <property type="entry name" value="SUCCINYL-COA--D-CITRAMALATE COA-TRANSFERASE"/>
    <property type="match status" value="1"/>
</dbReference>
<dbReference type="Gene3D" id="3.30.1540.10">
    <property type="entry name" value="formyl-coa transferase, domain 3"/>
    <property type="match status" value="1"/>
</dbReference>
<dbReference type="InterPro" id="IPR044855">
    <property type="entry name" value="CoA-Trfase_III_dom3_sf"/>
</dbReference>
<keyword evidence="2" id="KW-0808">Transferase</keyword>
<reference evidence="2 3" key="1">
    <citation type="submission" date="2020-07" db="EMBL/GenBank/DDBJ databases">
        <title>Genomic Encyclopedia of Archaeal and Bacterial Type Strains, Phase II (KMG-II): from individual species to whole genera.</title>
        <authorList>
            <person name="Goeker M."/>
        </authorList>
    </citation>
    <scope>NUCLEOTIDE SEQUENCE [LARGE SCALE GENOMIC DNA]</scope>
    <source>
        <strain evidence="2 3">DSM 21226</strain>
    </source>
</reference>
<dbReference type="EMBL" id="JACCFH010000001">
    <property type="protein sequence ID" value="NYG32392.1"/>
    <property type="molecule type" value="Genomic_DNA"/>
</dbReference>
<dbReference type="InterPro" id="IPR050509">
    <property type="entry name" value="CoA-transferase_III"/>
</dbReference>
<dbReference type="InterPro" id="IPR003673">
    <property type="entry name" value="CoA-Trfase_fam_III"/>
</dbReference>
<dbReference type="InterPro" id="IPR023606">
    <property type="entry name" value="CoA-Trfase_III_dom_1_sf"/>
</dbReference>
<dbReference type="Pfam" id="PF02515">
    <property type="entry name" value="CoA_transf_3"/>
    <property type="match status" value="1"/>
</dbReference>
<evidence type="ECO:0000313" key="3">
    <source>
        <dbReference type="Proteomes" id="UP000518288"/>
    </source>
</evidence>
<evidence type="ECO:0000256" key="1">
    <source>
        <dbReference type="SAM" id="MobiDB-lite"/>
    </source>
</evidence>